<organism evidence="2">
    <name type="scientific">marine metagenome</name>
    <dbReference type="NCBI Taxonomy" id="408172"/>
    <lineage>
        <taxon>unclassified sequences</taxon>
        <taxon>metagenomes</taxon>
        <taxon>ecological metagenomes</taxon>
    </lineage>
</organism>
<feature type="compositionally biased region" description="Basic residues" evidence="1">
    <location>
        <begin position="41"/>
        <end position="60"/>
    </location>
</feature>
<evidence type="ECO:0000313" key="2">
    <source>
        <dbReference type="EMBL" id="SVE00687.1"/>
    </source>
</evidence>
<feature type="region of interest" description="Disordered" evidence="1">
    <location>
        <begin position="27"/>
        <end position="60"/>
    </location>
</feature>
<gene>
    <name evidence="2" type="ORF">METZ01_LOCUS453541</name>
</gene>
<dbReference type="EMBL" id="UINC01187782">
    <property type="protein sequence ID" value="SVE00687.1"/>
    <property type="molecule type" value="Genomic_DNA"/>
</dbReference>
<feature type="non-terminal residue" evidence="2">
    <location>
        <position position="1"/>
    </location>
</feature>
<sequence length="60" mass="6723">VIKYILTMFVFGTFLMADDSQQYTKPTPTITINDDSDKVCARRRGGKGNKGRRRGGNGLR</sequence>
<evidence type="ECO:0000256" key="1">
    <source>
        <dbReference type="SAM" id="MobiDB-lite"/>
    </source>
</evidence>
<name>A0A382ZYS3_9ZZZZ</name>
<protein>
    <submittedName>
        <fullName evidence="2">Uncharacterized protein</fullName>
    </submittedName>
</protein>
<dbReference type="AlphaFoldDB" id="A0A382ZYS3"/>
<accession>A0A382ZYS3</accession>
<reference evidence="2" key="1">
    <citation type="submission" date="2018-05" db="EMBL/GenBank/DDBJ databases">
        <authorList>
            <person name="Lanie J.A."/>
            <person name="Ng W.-L."/>
            <person name="Kazmierczak K.M."/>
            <person name="Andrzejewski T.M."/>
            <person name="Davidsen T.M."/>
            <person name="Wayne K.J."/>
            <person name="Tettelin H."/>
            <person name="Glass J.I."/>
            <person name="Rusch D."/>
            <person name="Podicherti R."/>
            <person name="Tsui H.-C.T."/>
            <person name="Winkler M.E."/>
        </authorList>
    </citation>
    <scope>NUCLEOTIDE SEQUENCE</scope>
</reference>
<proteinExistence type="predicted"/>